<keyword evidence="7" id="KW-1133">Transmembrane helix</keyword>
<comment type="caution">
    <text evidence="9">The sequence shown here is derived from an EMBL/GenBank/DDBJ whole genome shotgun (WGS) entry which is preliminary data.</text>
</comment>
<keyword evidence="5 9" id="KW-0418">Kinase</keyword>
<dbReference type="Pfam" id="PF06580">
    <property type="entry name" value="His_kinase"/>
    <property type="match status" value="1"/>
</dbReference>
<evidence type="ECO:0000256" key="1">
    <source>
        <dbReference type="ARBA" id="ARBA00004651"/>
    </source>
</evidence>
<evidence type="ECO:0000313" key="10">
    <source>
        <dbReference type="Proteomes" id="UP000293142"/>
    </source>
</evidence>
<dbReference type="AlphaFoldDB" id="A0A4Q9DHY8"/>
<evidence type="ECO:0000256" key="2">
    <source>
        <dbReference type="ARBA" id="ARBA00022475"/>
    </source>
</evidence>
<dbReference type="Gene3D" id="3.30.565.10">
    <property type="entry name" value="Histidine kinase-like ATPase, C-terminal domain"/>
    <property type="match status" value="1"/>
</dbReference>
<keyword evidence="2" id="KW-1003">Cell membrane</keyword>
<name>A0A4Q9DHY8_9BACL</name>
<keyword evidence="7" id="KW-0812">Transmembrane</keyword>
<protein>
    <submittedName>
        <fullName evidence="9">Sensor histidine kinase</fullName>
    </submittedName>
</protein>
<keyword evidence="4" id="KW-0808">Transferase</keyword>
<dbReference type="SMART" id="SM00387">
    <property type="entry name" value="HATPase_c"/>
    <property type="match status" value="1"/>
</dbReference>
<keyword evidence="6 7" id="KW-0472">Membrane</keyword>
<proteinExistence type="predicted"/>
<keyword evidence="10" id="KW-1185">Reference proteome</keyword>
<dbReference type="InterPro" id="IPR010559">
    <property type="entry name" value="Sig_transdc_His_kin_internal"/>
</dbReference>
<keyword evidence="3" id="KW-0597">Phosphoprotein</keyword>
<evidence type="ECO:0000259" key="8">
    <source>
        <dbReference type="PROSITE" id="PS50885"/>
    </source>
</evidence>
<gene>
    <name evidence="9" type="ORF">EYB31_29935</name>
</gene>
<comment type="subcellular location">
    <subcellularLocation>
        <location evidence="1">Cell membrane</location>
        <topology evidence="1">Multi-pass membrane protein</topology>
    </subcellularLocation>
</comment>
<dbReference type="Gene3D" id="6.10.340.10">
    <property type="match status" value="1"/>
</dbReference>
<dbReference type="OrthoDB" id="2521939at2"/>
<sequence length="589" mass="66814">MVKWEQPCQAGSEPFMPFRMRIFNKIVILVFVLLIPVMILYGYSNHTSVQVIQNEIEDSNMRQLNFFLSQVENSAKQLALHSVTLINESGIREMPQLDQNGSFVSVLKAKKLIEEKLSLYSTSSAWQNNISVFSPVSNTSLSTYPVIDYKMPQLQENMITRWTFQKKDSSAKDDRFSWYTVDPPSARSDLAAANLIVETSYSTENLKNMLDELMSTRKGNPFFYKEGYEPIVNRKGNPEHVAELIRYFASHSPGGAGGHMQVAIAGKPYLVSSVLSKELGWTLVDFVPLDEVLSPMYKSGYLFYTVISILFILGTAISFVIYRNVQMPIRELINNVQKLKRGDYSARLSKLPKNEFHFLFTRFNEMAAEIQDLIEKVYAEKLRSREATLKQLQSQINPHFFYNCLFFIVSMSRLGENKAVEAMATNLGDYYRYTTRVENQASTLREELGLVRNYLTIQQLRQQIHYTIAIPEEMLDLPIPRLLLQPLVENAIIHGLEPLDEDGMIAIEGEPSGNGFRITVEDSGVGLAEGRLQELRGKICEPLTEEMGCGLWNVHQRVVHMFGEGSGLELRHSALGGMKAVISVPLNSP</sequence>
<dbReference type="Proteomes" id="UP000293142">
    <property type="component" value="Unassembled WGS sequence"/>
</dbReference>
<feature type="domain" description="HAMP" evidence="8">
    <location>
        <begin position="323"/>
        <end position="375"/>
    </location>
</feature>
<dbReference type="InterPro" id="IPR003594">
    <property type="entry name" value="HATPase_dom"/>
</dbReference>
<dbReference type="InterPro" id="IPR036890">
    <property type="entry name" value="HATPase_C_sf"/>
</dbReference>
<evidence type="ECO:0000256" key="5">
    <source>
        <dbReference type="ARBA" id="ARBA00022777"/>
    </source>
</evidence>
<dbReference type="PANTHER" id="PTHR34220:SF7">
    <property type="entry name" value="SENSOR HISTIDINE KINASE YPDA"/>
    <property type="match status" value="1"/>
</dbReference>
<dbReference type="Pfam" id="PF02518">
    <property type="entry name" value="HATPase_c"/>
    <property type="match status" value="1"/>
</dbReference>
<evidence type="ECO:0000256" key="6">
    <source>
        <dbReference type="ARBA" id="ARBA00023136"/>
    </source>
</evidence>
<feature type="transmembrane region" description="Helical" evidence="7">
    <location>
        <begin position="22"/>
        <end position="43"/>
    </location>
</feature>
<dbReference type="InterPro" id="IPR003660">
    <property type="entry name" value="HAMP_dom"/>
</dbReference>
<dbReference type="PROSITE" id="PS50885">
    <property type="entry name" value="HAMP"/>
    <property type="match status" value="1"/>
</dbReference>
<evidence type="ECO:0000256" key="4">
    <source>
        <dbReference type="ARBA" id="ARBA00022679"/>
    </source>
</evidence>
<dbReference type="PANTHER" id="PTHR34220">
    <property type="entry name" value="SENSOR HISTIDINE KINASE YPDA"/>
    <property type="match status" value="1"/>
</dbReference>
<dbReference type="GO" id="GO:0005886">
    <property type="term" value="C:plasma membrane"/>
    <property type="evidence" value="ECO:0007669"/>
    <property type="project" value="UniProtKB-SubCell"/>
</dbReference>
<dbReference type="SMART" id="SM00304">
    <property type="entry name" value="HAMP"/>
    <property type="match status" value="1"/>
</dbReference>
<evidence type="ECO:0000313" key="9">
    <source>
        <dbReference type="EMBL" id="TBL71596.1"/>
    </source>
</evidence>
<feature type="transmembrane region" description="Helical" evidence="7">
    <location>
        <begin position="301"/>
        <end position="322"/>
    </location>
</feature>
<dbReference type="SUPFAM" id="SSF55874">
    <property type="entry name" value="ATPase domain of HSP90 chaperone/DNA topoisomerase II/histidine kinase"/>
    <property type="match status" value="1"/>
</dbReference>
<organism evidence="9 10">
    <name type="scientific">Paenibacillus thalictri</name>
    <dbReference type="NCBI Taxonomy" id="2527873"/>
    <lineage>
        <taxon>Bacteria</taxon>
        <taxon>Bacillati</taxon>
        <taxon>Bacillota</taxon>
        <taxon>Bacilli</taxon>
        <taxon>Bacillales</taxon>
        <taxon>Paenibacillaceae</taxon>
        <taxon>Paenibacillus</taxon>
    </lineage>
</organism>
<dbReference type="SUPFAM" id="SSF158472">
    <property type="entry name" value="HAMP domain-like"/>
    <property type="match status" value="1"/>
</dbReference>
<reference evidence="9 10" key="1">
    <citation type="submission" date="2019-02" db="EMBL/GenBank/DDBJ databases">
        <title>Paenibacillus sp. nov., isolated from surface-sterilized tissue of Thalictrum simplex L.</title>
        <authorList>
            <person name="Tuo L."/>
        </authorList>
    </citation>
    <scope>NUCLEOTIDE SEQUENCE [LARGE SCALE GENOMIC DNA]</scope>
    <source>
        <strain evidence="9 10">N2SHLJ1</strain>
    </source>
</reference>
<accession>A0A4Q9DHY8</accession>
<evidence type="ECO:0000256" key="3">
    <source>
        <dbReference type="ARBA" id="ARBA00022553"/>
    </source>
</evidence>
<dbReference type="CDD" id="cd06225">
    <property type="entry name" value="HAMP"/>
    <property type="match status" value="1"/>
</dbReference>
<dbReference type="EMBL" id="SIRE01000025">
    <property type="protein sequence ID" value="TBL71596.1"/>
    <property type="molecule type" value="Genomic_DNA"/>
</dbReference>
<dbReference type="GO" id="GO:0000155">
    <property type="term" value="F:phosphorelay sensor kinase activity"/>
    <property type="evidence" value="ECO:0007669"/>
    <property type="project" value="InterPro"/>
</dbReference>
<evidence type="ECO:0000256" key="7">
    <source>
        <dbReference type="SAM" id="Phobius"/>
    </source>
</evidence>
<dbReference type="InterPro" id="IPR050640">
    <property type="entry name" value="Bact_2-comp_sensor_kinase"/>
</dbReference>